<evidence type="ECO:0000313" key="1">
    <source>
        <dbReference type="EMBL" id="TQM73633.1"/>
    </source>
</evidence>
<accession>A0A543IST3</accession>
<gene>
    <name evidence="1" type="ORF">FHX40_0285</name>
</gene>
<evidence type="ECO:0000313" key="2">
    <source>
        <dbReference type="Proteomes" id="UP000319213"/>
    </source>
</evidence>
<dbReference type="EMBL" id="VFPQ01000001">
    <property type="protein sequence ID" value="TQM73633.1"/>
    <property type="molecule type" value="Genomic_DNA"/>
</dbReference>
<sequence length="127" mass="13733">MTEERTNAAGAFLWPWWPPLYVYDVDGGDGRGVCGVSESFVTARRHLIEALRTMPNGASGSIRQALLDLNMLPHPDYRYGPVIVRAWRDPDTGVVRVDDNPAGRWTGGPYGTACRMAGAEGGDGGRG</sequence>
<dbReference type="Proteomes" id="UP000319213">
    <property type="component" value="Unassembled WGS sequence"/>
</dbReference>
<dbReference type="AlphaFoldDB" id="A0A543IST3"/>
<dbReference type="RefSeq" id="WP_142257920.1">
    <property type="nucleotide sequence ID" value="NZ_BMPV01000004.1"/>
</dbReference>
<name>A0A543IST3_9ACTN</name>
<reference evidence="1 2" key="1">
    <citation type="submission" date="2019-06" db="EMBL/GenBank/DDBJ databases">
        <title>Sequencing the genomes of 1000 actinobacteria strains.</title>
        <authorList>
            <person name="Klenk H.-P."/>
        </authorList>
    </citation>
    <scope>NUCLEOTIDE SEQUENCE [LARGE SCALE GENOMIC DNA]</scope>
    <source>
        <strain evidence="1 2">DSM 43186</strain>
    </source>
</reference>
<organism evidence="1 2">
    <name type="scientific">Thermopolyspora flexuosa</name>
    <dbReference type="NCBI Taxonomy" id="103836"/>
    <lineage>
        <taxon>Bacteria</taxon>
        <taxon>Bacillati</taxon>
        <taxon>Actinomycetota</taxon>
        <taxon>Actinomycetes</taxon>
        <taxon>Streptosporangiales</taxon>
        <taxon>Streptosporangiaceae</taxon>
        <taxon>Thermopolyspora</taxon>
    </lineage>
</organism>
<comment type="caution">
    <text evidence="1">The sequence shown here is derived from an EMBL/GenBank/DDBJ whole genome shotgun (WGS) entry which is preliminary data.</text>
</comment>
<protein>
    <submittedName>
        <fullName evidence="1">Uncharacterized protein</fullName>
    </submittedName>
</protein>
<proteinExistence type="predicted"/>
<keyword evidence="2" id="KW-1185">Reference proteome</keyword>